<name>A0A9X8GXC2_9BURK</name>
<keyword evidence="4" id="KW-0997">Cell inner membrane</keyword>
<dbReference type="InterPro" id="IPR045584">
    <property type="entry name" value="Pilin-like"/>
</dbReference>
<evidence type="ECO:0000256" key="4">
    <source>
        <dbReference type="ARBA" id="ARBA00022519"/>
    </source>
</evidence>
<dbReference type="PANTHER" id="PTHR39583:SF2">
    <property type="entry name" value="TYPE II SECRETION SYSTEM PROTEIN J"/>
    <property type="match status" value="1"/>
</dbReference>
<accession>A0A9X8GXC2</accession>
<sequence>MKPMQRGFTLVEVMIAIALMAVLSVMAWRGLDSVSRANDQLEDRTERVARLLRVLDQFERDVALRATTELPTPVGPSANPAASTSTPSVPLLPVAIQARQPNGAPFVVEIVRTAPAAPGQWQRVQWWVRGGVLYRAAGPVSAVFPLQAPEPSDRVALLDDVATFQLRAWEPGPGWRRLPGVAPARVPATGVELLLAVSAGNDAAARTFRRVLAF</sequence>
<proteinExistence type="predicted"/>
<evidence type="ECO:0000256" key="2">
    <source>
        <dbReference type="ARBA" id="ARBA00022475"/>
    </source>
</evidence>
<evidence type="ECO:0000313" key="9">
    <source>
        <dbReference type="EMBL" id="RIX85275.1"/>
    </source>
</evidence>
<dbReference type="SUPFAM" id="SSF54523">
    <property type="entry name" value="Pili subunits"/>
    <property type="match status" value="1"/>
</dbReference>
<evidence type="ECO:0000256" key="6">
    <source>
        <dbReference type="ARBA" id="ARBA00022989"/>
    </source>
</evidence>
<protein>
    <submittedName>
        <fullName evidence="9">Prepilin-type N-terminal cleavage/methylation domain-containing protein</fullName>
    </submittedName>
</protein>
<comment type="caution">
    <text evidence="9">The sequence shown here is derived from an EMBL/GenBank/DDBJ whole genome shotgun (WGS) entry which is preliminary data.</text>
</comment>
<keyword evidence="10" id="KW-1185">Reference proteome</keyword>
<organism evidence="9 10">
    <name type="scientific">Acidovorax cavernicola</name>
    <dbReference type="NCBI Taxonomy" id="1675792"/>
    <lineage>
        <taxon>Bacteria</taxon>
        <taxon>Pseudomonadati</taxon>
        <taxon>Pseudomonadota</taxon>
        <taxon>Betaproteobacteria</taxon>
        <taxon>Burkholderiales</taxon>
        <taxon>Comamonadaceae</taxon>
        <taxon>Acidovorax</taxon>
    </lineage>
</organism>
<dbReference type="PROSITE" id="PS00409">
    <property type="entry name" value="PROKAR_NTER_METHYL"/>
    <property type="match status" value="1"/>
</dbReference>
<dbReference type="EMBL" id="QXMN01000001">
    <property type="protein sequence ID" value="RIX85275.1"/>
    <property type="molecule type" value="Genomic_DNA"/>
</dbReference>
<dbReference type="Pfam" id="PF07963">
    <property type="entry name" value="N_methyl"/>
    <property type="match status" value="1"/>
</dbReference>
<evidence type="ECO:0000256" key="3">
    <source>
        <dbReference type="ARBA" id="ARBA00022481"/>
    </source>
</evidence>
<comment type="subcellular location">
    <subcellularLocation>
        <location evidence="1">Cell inner membrane</location>
        <topology evidence="1">Single-pass membrane protein</topology>
    </subcellularLocation>
</comment>
<dbReference type="GO" id="GO:0015628">
    <property type="term" value="P:protein secretion by the type II secretion system"/>
    <property type="evidence" value="ECO:0007669"/>
    <property type="project" value="TreeGrafter"/>
</dbReference>
<dbReference type="InterPro" id="IPR012902">
    <property type="entry name" value="N_methyl_site"/>
</dbReference>
<feature type="transmembrane region" description="Helical" evidence="8">
    <location>
        <begin position="7"/>
        <end position="28"/>
    </location>
</feature>
<keyword evidence="3" id="KW-0488">Methylation</keyword>
<evidence type="ECO:0000313" key="10">
    <source>
        <dbReference type="Proteomes" id="UP000265619"/>
    </source>
</evidence>
<reference evidence="9 10" key="1">
    <citation type="submission" date="2018-09" db="EMBL/GenBank/DDBJ databases">
        <title>Acidovorax cavernicola nov. sp. isolated from Gruta de las Maravillas (Aracena, Spain).</title>
        <authorList>
            <person name="Jurado V."/>
            <person name="Gutierrez-Patricio S."/>
            <person name="Gonzalez-Pimentel J.L."/>
            <person name="Miller A.Z."/>
            <person name="Laiz L."/>
            <person name="Saiz-Jimenez C."/>
        </authorList>
    </citation>
    <scope>NUCLEOTIDE SEQUENCE [LARGE SCALE GENOMIC DNA]</scope>
    <source>
        <strain evidence="9 10">1011MAR4D40.2</strain>
    </source>
</reference>
<evidence type="ECO:0000256" key="5">
    <source>
        <dbReference type="ARBA" id="ARBA00022692"/>
    </source>
</evidence>
<dbReference type="GO" id="GO:0005886">
    <property type="term" value="C:plasma membrane"/>
    <property type="evidence" value="ECO:0007669"/>
    <property type="project" value="UniProtKB-SubCell"/>
</dbReference>
<evidence type="ECO:0000256" key="8">
    <source>
        <dbReference type="SAM" id="Phobius"/>
    </source>
</evidence>
<dbReference type="RefSeq" id="WP_119551614.1">
    <property type="nucleotide sequence ID" value="NZ_QXMN01000001.1"/>
</dbReference>
<dbReference type="InterPro" id="IPR051621">
    <property type="entry name" value="T2SS_protein_J"/>
</dbReference>
<keyword evidence="2" id="KW-1003">Cell membrane</keyword>
<dbReference type="NCBIfam" id="TIGR02532">
    <property type="entry name" value="IV_pilin_GFxxxE"/>
    <property type="match status" value="1"/>
</dbReference>
<dbReference type="PANTHER" id="PTHR39583">
    <property type="entry name" value="TYPE II SECRETION SYSTEM PROTEIN J-RELATED"/>
    <property type="match status" value="1"/>
</dbReference>
<dbReference type="AlphaFoldDB" id="A0A9X8GXC2"/>
<dbReference type="Proteomes" id="UP000265619">
    <property type="component" value="Unassembled WGS sequence"/>
</dbReference>
<evidence type="ECO:0000256" key="1">
    <source>
        <dbReference type="ARBA" id="ARBA00004377"/>
    </source>
</evidence>
<gene>
    <name evidence="9" type="ORF">D3H34_01715</name>
</gene>
<keyword evidence="6 8" id="KW-1133">Transmembrane helix</keyword>
<keyword evidence="7 8" id="KW-0472">Membrane</keyword>
<keyword evidence="5 8" id="KW-0812">Transmembrane</keyword>
<evidence type="ECO:0000256" key="7">
    <source>
        <dbReference type="ARBA" id="ARBA00023136"/>
    </source>
</evidence>
<dbReference type="OrthoDB" id="9151668at2"/>